<gene>
    <name evidence="2" type="ORF">OMM_09163</name>
</gene>
<keyword evidence="1" id="KW-0210">Decarboxylase</keyword>
<evidence type="ECO:0000313" key="2">
    <source>
        <dbReference type="EMBL" id="ETR69961.1"/>
    </source>
</evidence>
<dbReference type="GO" id="GO:0006094">
    <property type="term" value="P:gluconeogenesis"/>
    <property type="evidence" value="ECO:0007669"/>
    <property type="project" value="InterPro"/>
</dbReference>
<dbReference type="GO" id="GO:0016301">
    <property type="term" value="F:kinase activity"/>
    <property type="evidence" value="ECO:0007669"/>
    <property type="project" value="UniProtKB-KW"/>
</dbReference>
<dbReference type="SUPFAM" id="SSF53795">
    <property type="entry name" value="PEP carboxykinase-like"/>
    <property type="match status" value="1"/>
</dbReference>
<dbReference type="Pfam" id="PF01293">
    <property type="entry name" value="PEPCK_ATP"/>
    <property type="match status" value="1"/>
</dbReference>
<keyword evidence="2" id="KW-0808">Transferase</keyword>
<keyword evidence="2" id="KW-0670">Pyruvate</keyword>
<organism evidence="2 3">
    <name type="scientific">Candidatus Magnetoglobus multicellularis str. Araruama</name>
    <dbReference type="NCBI Taxonomy" id="890399"/>
    <lineage>
        <taxon>Bacteria</taxon>
        <taxon>Pseudomonadati</taxon>
        <taxon>Thermodesulfobacteriota</taxon>
        <taxon>Desulfobacteria</taxon>
        <taxon>Desulfobacterales</taxon>
        <taxon>Desulfobacteraceae</taxon>
        <taxon>Candidatus Magnetoglobus</taxon>
    </lineage>
</organism>
<dbReference type="Gene3D" id="3.90.228.20">
    <property type="match status" value="1"/>
</dbReference>
<reference evidence="3" key="1">
    <citation type="submission" date="2012-11" db="EMBL/GenBank/DDBJ databases">
        <authorList>
            <person name="Lucero-Rivera Y.E."/>
            <person name="Tovar-Ramirez D."/>
        </authorList>
    </citation>
    <scope>NUCLEOTIDE SEQUENCE [LARGE SCALE GENOMIC DNA]</scope>
    <source>
        <strain evidence="3">Araruama</strain>
    </source>
</reference>
<evidence type="ECO:0000313" key="3">
    <source>
        <dbReference type="Proteomes" id="UP000189670"/>
    </source>
</evidence>
<dbReference type="GO" id="GO:0005524">
    <property type="term" value="F:ATP binding"/>
    <property type="evidence" value="ECO:0007669"/>
    <property type="project" value="InterPro"/>
</dbReference>
<dbReference type="AlphaFoldDB" id="A0A1V1P563"/>
<dbReference type="InterPro" id="IPR001272">
    <property type="entry name" value="PEP_carboxykinase_ATP"/>
</dbReference>
<accession>A0A1V1P563</accession>
<name>A0A1V1P563_9BACT</name>
<dbReference type="GO" id="GO:0005829">
    <property type="term" value="C:cytosol"/>
    <property type="evidence" value="ECO:0007669"/>
    <property type="project" value="TreeGrafter"/>
</dbReference>
<dbReference type="EMBL" id="ATBP01000518">
    <property type="protein sequence ID" value="ETR69961.1"/>
    <property type="molecule type" value="Genomic_DNA"/>
</dbReference>
<keyword evidence="2" id="KW-0418">Kinase</keyword>
<dbReference type="InterPro" id="IPR013035">
    <property type="entry name" value="PEP_carboxykinase_C"/>
</dbReference>
<proteinExistence type="predicted"/>
<dbReference type="Proteomes" id="UP000189670">
    <property type="component" value="Unassembled WGS sequence"/>
</dbReference>
<comment type="caution">
    <text evidence="2">The sequence shown here is derived from an EMBL/GenBank/DDBJ whole genome shotgun (WGS) entry which is preliminary data.</text>
</comment>
<keyword evidence="1" id="KW-0456">Lyase</keyword>
<dbReference type="PANTHER" id="PTHR30031:SF0">
    <property type="entry name" value="PHOSPHOENOLPYRUVATE CARBOXYKINASE (ATP)"/>
    <property type="match status" value="1"/>
</dbReference>
<dbReference type="PANTHER" id="PTHR30031">
    <property type="entry name" value="PHOSPHOENOLPYRUVATE CARBOXYKINASE ATP"/>
    <property type="match status" value="1"/>
</dbReference>
<evidence type="ECO:0000256" key="1">
    <source>
        <dbReference type="ARBA" id="ARBA00022793"/>
    </source>
</evidence>
<protein>
    <submittedName>
        <fullName evidence="2">Phosphoenolpyruvate carboxykinase (ATP)</fullName>
    </submittedName>
</protein>
<sequence>MNDGDLTTNTRASFSNNKLPKTTKNAIMEHPKHLFLLTCDAFGVLPPIAKLSPEQAMFGFLSSFTTEFVKTMSAEVAPSFSVCFGDSSLTFPPHVYAQRLRDKIKNMMSIAG</sequence>
<dbReference type="GO" id="GO:0004612">
    <property type="term" value="F:phosphoenolpyruvate carboxykinase (ATP) activity"/>
    <property type="evidence" value="ECO:0007669"/>
    <property type="project" value="InterPro"/>
</dbReference>